<protein>
    <recommendedName>
        <fullName evidence="8">Aminotransferase</fullName>
        <ecNumber evidence="8">2.6.1.-</ecNumber>
    </recommendedName>
</protein>
<dbReference type="PROSITE" id="PS00105">
    <property type="entry name" value="AA_TRANSFER_CLASS_1"/>
    <property type="match status" value="1"/>
</dbReference>
<evidence type="ECO:0000256" key="2">
    <source>
        <dbReference type="ARBA" id="ARBA00007441"/>
    </source>
</evidence>
<dbReference type="EMBL" id="QPIX01000006">
    <property type="protein sequence ID" value="RCW23980.1"/>
    <property type="molecule type" value="Genomic_DNA"/>
</dbReference>
<evidence type="ECO:0000256" key="4">
    <source>
        <dbReference type="ARBA" id="ARBA00022576"/>
    </source>
</evidence>
<dbReference type="EC" id="2.6.1.-" evidence="8"/>
<keyword evidence="4 8" id="KW-0032">Aminotransferase</keyword>
<dbReference type="AlphaFoldDB" id="A0A6I7HKS5"/>
<dbReference type="InterPro" id="IPR004839">
    <property type="entry name" value="Aminotransferase_I/II_large"/>
</dbReference>
<keyword evidence="11" id="KW-1185">Reference proteome</keyword>
<evidence type="ECO:0000256" key="7">
    <source>
        <dbReference type="ARBA" id="ARBA00049185"/>
    </source>
</evidence>
<comment type="subunit">
    <text evidence="3">Homodimer.</text>
</comment>
<evidence type="ECO:0000313" key="10">
    <source>
        <dbReference type="EMBL" id="RCW23980.1"/>
    </source>
</evidence>
<dbReference type="SUPFAM" id="SSF53383">
    <property type="entry name" value="PLP-dependent transferases"/>
    <property type="match status" value="1"/>
</dbReference>
<dbReference type="InterPro" id="IPR015421">
    <property type="entry name" value="PyrdxlP-dep_Trfase_major"/>
</dbReference>
<dbReference type="GO" id="GO:0030170">
    <property type="term" value="F:pyridoxal phosphate binding"/>
    <property type="evidence" value="ECO:0007669"/>
    <property type="project" value="InterPro"/>
</dbReference>
<evidence type="ECO:0000256" key="3">
    <source>
        <dbReference type="ARBA" id="ARBA00011738"/>
    </source>
</evidence>
<name>A0A6I7HKS5_9HYPH</name>
<dbReference type="InterPro" id="IPR050596">
    <property type="entry name" value="AspAT/PAT-like"/>
</dbReference>
<dbReference type="InterPro" id="IPR004838">
    <property type="entry name" value="NHTrfase_class1_PyrdxlP-BS"/>
</dbReference>
<dbReference type="Gene3D" id="3.90.1150.10">
    <property type="entry name" value="Aspartate Aminotransferase, domain 1"/>
    <property type="match status" value="1"/>
</dbReference>
<dbReference type="PANTHER" id="PTHR46383">
    <property type="entry name" value="ASPARTATE AMINOTRANSFERASE"/>
    <property type="match status" value="1"/>
</dbReference>
<keyword evidence="6" id="KW-0663">Pyridoxal phosphate</keyword>
<evidence type="ECO:0000256" key="1">
    <source>
        <dbReference type="ARBA" id="ARBA00001933"/>
    </source>
</evidence>
<reference evidence="10 11" key="1">
    <citation type="submission" date="2018-07" db="EMBL/GenBank/DDBJ databases">
        <title>Genomic Encyclopedia of Type Strains, Phase IV (KMG-IV): sequencing the most valuable type-strain genomes for metagenomic binning, comparative biology and taxonomic classification.</title>
        <authorList>
            <person name="Goeker M."/>
        </authorList>
    </citation>
    <scope>NUCLEOTIDE SEQUENCE [LARGE SCALE GENOMIC DNA]</scope>
    <source>
        <strain evidence="10 11">DSM 25528</strain>
    </source>
</reference>
<gene>
    <name evidence="10" type="ORF">DFR48_106102</name>
</gene>
<accession>A0A6I7HKS5</accession>
<dbReference type="FunFam" id="3.40.640.10:FF:000033">
    <property type="entry name" value="Aspartate aminotransferase"/>
    <property type="match status" value="1"/>
</dbReference>
<dbReference type="CDD" id="cd00609">
    <property type="entry name" value="AAT_like"/>
    <property type="match status" value="1"/>
</dbReference>
<dbReference type="GO" id="GO:0004069">
    <property type="term" value="F:L-aspartate:2-oxoglutarate aminotransferase activity"/>
    <property type="evidence" value="ECO:0007669"/>
    <property type="project" value="UniProtKB-EC"/>
</dbReference>
<evidence type="ECO:0000256" key="8">
    <source>
        <dbReference type="RuleBase" id="RU000481"/>
    </source>
</evidence>
<evidence type="ECO:0000259" key="9">
    <source>
        <dbReference type="Pfam" id="PF00155"/>
    </source>
</evidence>
<dbReference type="Proteomes" id="UP000252582">
    <property type="component" value="Unassembled WGS sequence"/>
</dbReference>
<comment type="catalytic activity">
    <reaction evidence="7">
        <text>L-aspartate + 2-oxoglutarate = oxaloacetate + L-glutamate</text>
        <dbReference type="Rhea" id="RHEA:21824"/>
        <dbReference type="ChEBI" id="CHEBI:16452"/>
        <dbReference type="ChEBI" id="CHEBI:16810"/>
        <dbReference type="ChEBI" id="CHEBI:29985"/>
        <dbReference type="ChEBI" id="CHEBI:29991"/>
        <dbReference type="EC" id="2.6.1.1"/>
    </reaction>
</comment>
<dbReference type="Pfam" id="PF00155">
    <property type="entry name" value="Aminotran_1_2"/>
    <property type="match status" value="1"/>
</dbReference>
<evidence type="ECO:0000256" key="6">
    <source>
        <dbReference type="ARBA" id="ARBA00022898"/>
    </source>
</evidence>
<dbReference type="GO" id="GO:0006520">
    <property type="term" value="P:amino acid metabolic process"/>
    <property type="evidence" value="ECO:0007669"/>
    <property type="project" value="InterPro"/>
</dbReference>
<keyword evidence="5 8" id="KW-0808">Transferase</keyword>
<dbReference type="InterPro" id="IPR015424">
    <property type="entry name" value="PyrdxlP-dep_Trfase"/>
</dbReference>
<comment type="caution">
    <text evidence="10">The sequence shown here is derived from an EMBL/GenBank/DDBJ whole genome shotgun (WGS) entry which is preliminary data.</text>
</comment>
<proteinExistence type="inferred from homology"/>
<evidence type="ECO:0000256" key="5">
    <source>
        <dbReference type="ARBA" id="ARBA00022679"/>
    </source>
</evidence>
<sequence length="400" mass="42273">MPETEVQAGAAGFRRASRIASLEISEIVQLAERSAVLRAEGRDVISFATGEPDFPTPQHVVEGAHAAALAGKTRYPATVGTPELRAAIAKINGVTPKEVIVSTGAKQVLANAMLATLEPGDEVIMPAPYWTSYSDIVSMAEGRPVVVPCPMTEGFKLSPAALEAQITPRTRWLMLNSPSNPSGAIYGRQEIKALAEVLARYPNVWIVADEIYEHLNFVPFHSFTAVAPELSERTLIVNGVSKAYSMTGWRIGWGIGPTELIKAMGAVQGQITSGACSIAQAAALAALTGDQALLDDRRATLLARRDKVVSALNAVPGIECPVPDGAFYAFPNIEGAMAACGFSSDAEFCAWLLDEAGIAIVPGRAFGLPGHARLSFAYSDKELDAGLARISATVSSRIAQ</sequence>
<dbReference type="InterPro" id="IPR015422">
    <property type="entry name" value="PyrdxlP-dep_Trfase_small"/>
</dbReference>
<dbReference type="PANTHER" id="PTHR46383:SF1">
    <property type="entry name" value="ASPARTATE AMINOTRANSFERASE"/>
    <property type="match status" value="1"/>
</dbReference>
<organism evidence="10 11">
    <name type="scientific">Ciceribacter lividus</name>
    <dbReference type="NCBI Taxonomy" id="1197950"/>
    <lineage>
        <taxon>Bacteria</taxon>
        <taxon>Pseudomonadati</taxon>
        <taxon>Pseudomonadota</taxon>
        <taxon>Alphaproteobacteria</taxon>
        <taxon>Hyphomicrobiales</taxon>
        <taxon>Rhizobiaceae</taxon>
        <taxon>Ciceribacter</taxon>
    </lineage>
</organism>
<evidence type="ECO:0000313" key="11">
    <source>
        <dbReference type="Proteomes" id="UP000252582"/>
    </source>
</evidence>
<comment type="similarity">
    <text evidence="2 8">Belongs to the class-I pyridoxal-phosphate-dependent aminotransferase family.</text>
</comment>
<feature type="domain" description="Aminotransferase class I/classII large" evidence="9">
    <location>
        <begin position="43"/>
        <end position="390"/>
    </location>
</feature>
<dbReference type="RefSeq" id="WP_114363404.1">
    <property type="nucleotide sequence ID" value="NZ_QPIX01000006.1"/>
</dbReference>
<dbReference type="Gene3D" id="3.40.640.10">
    <property type="entry name" value="Type I PLP-dependent aspartate aminotransferase-like (Major domain)"/>
    <property type="match status" value="1"/>
</dbReference>
<comment type="cofactor">
    <cofactor evidence="1 8">
        <name>pyridoxal 5'-phosphate</name>
        <dbReference type="ChEBI" id="CHEBI:597326"/>
    </cofactor>
</comment>